<evidence type="ECO:0000259" key="4">
    <source>
        <dbReference type="Pfam" id="PF00892"/>
    </source>
</evidence>
<proteinExistence type="inferred from homology"/>
<feature type="domain" description="EamA" evidence="4">
    <location>
        <begin position="6"/>
        <end position="136"/>
    </location>
</feature>
<dbReference type="Proteomes" id="UP001595625">
    <property type="component" value="Unassembled WGS sequence"/>
</dbReference>
<feature type="transmembrane region" description="Helical" evidence="3">
    <location>
        <begin position="238"/>
        <end position="257"/>
    </location>
</feature>
<dbReference type="RefSeq" id="WP_117314231.1">
    <property type="nucleotide sequence ID" value="NZ_JBHRUJ010000005.1"/>
</dbReference>
<dbReference type="InterPro" id="IPR037185">
    <property type="entry name" value="EmrE-like"/>
</dbReference>
<sequence length="294" mass="30910">MNATPYIIVLVAAMLWGTTGTAQNFIAGEAHPLTIGAFRLMIGGFSLLLFTLITKSFIVRNVSWPAVLVSAASMALFQPLFFSSVQLTGIAIGTVVAIGSAPVLAGLIEWLFLKRRPDRVWTTATMLSIIGCILLFANKGAAEVDALGVAMALGAGLAFALYAIASKSVLESMEAVPAVALIFSVAAVFLIPSLFFFDISYMLIPGDAGIIFYLGFATTSLAYILFSKGLKKIPSSSAVTLSLAEPLTASILGVLVVGEVLSGLSWTGVVLLLGGILVLTMGKKRKAEDNYEFS</sequence>
<keyword evidence="3" id="KW-0812">Transmembrane</keyword>
<protein>
    <submittedName>
        <fullName evidence="5">EamA family transporter</fullName>
    </submittedName>
</protein>
<feature type="transmembrane region" description="Helical" evidence="3">
    <location>
        <begin position="176"/>
        <end position="204"/>
    </location>
</feature>
<comment type="subcellular location">
    <subcellularLocation>
        <location evidence="1">Endomembrane system</location>
        <topology evidence="1">Multi-pass membrane protein</topology>
    </subcellularLocation>
</comment>
<keyword evidence="6" id="KW-1185">Reference proteome</keyword>
<evidence type="ECO:0000256" key="2">
    <source>
        <dbReference type="ARBA" id="ARBA00007362"/>
    </source>
</evidence>
<evidence type="ECO:0000313" key="5">
    <source>
        <dbReference type="EMBL" id="MFC3210344.1"/>
    </source>
</evidence>
<feature type="transmembrane region" description="Helical" evidence="3">
    <location>
        <begin position="144"/>
        <end position="164"/>
    </location>
</feature>
<reference evidence="6" key="1">
    <citation type="journal article" date="2019" name="Int. J. Syst. Evol. Microbiol.">
        <title>The Global Catalogue of Microorganisms (GCM) 10K type strain sequencing project: providing services to taxonomists for standard genome sequencing and annotation.</title>
        <authorList>
            <consortium name="The Broad Institute Genomics Platform"/>
            <consortium name="The Broad Institute Genome Sequencing Center for Infectious Disease"/>
            <person name="Wu L."/>
            <person name="Ma J."/>
        </authorList>
    </citation>
    <scope>NUCLEOTIDE SEQUENCE [LARGE SCALE GENOMIC DNA]</scope>
    <source>
        <strain evidence="6">CCM 320</strain>
    </source>
</reference>
<dbReference type="SUPFAM" id="SSF103481">
    <property type="entry name" value="Multidrug resistance efflux transporter EmrE"/>
    <property type="match status" value="2"/>
</dbReference>
<dbReference type="PANTHER" id="PTHR22911:SF79">
    <property type="entry name" value="MOBA-LIKE NTP TRANSFERASE DOMAIN-CONTAINING PROTEIN"/>
    <property type="match status" value="1"/>
</dbReference>
<comment type="similarity">
    <text evidence="2">Belongs to the EamA transporter family.</text>
</comment>
<feature type="transmembrane region" description="Helical" evidence="3">
    <location>
        <begin position="263"/>
        <end position="282"/>
    </location>
</feature>
<name>A0ABV7KLU3_PLAOK</name>
<dbReference type="Pfam" id="PF00892">
    <property type="entry name" value="EamA"/>
    <property type="match status" value="2"/>
</dbReference>
<evidence type="ECO:0000256" key="3">
    <source>
        <dbReference type="SAM" id="Phobius"/>
    </source>
</evidence>
<evidence type="ECO:0000313" key="6">
    <source>
        <dbReference type="Proteomes" id="UP001595625"/>
    </source>
</evidence>
<dbReference type="InterPro" id="IPR000620">
    <property type="entry name" value="EamA_dom"/>
</dbReference>
<feature type="transmembrane region" description="Helical" evidence="3">
    <location>
        <begin position="32"/>
        <end position="50"/>
    </location>
</feature>
<keyword evidence="3" id="KW-0472">Membrane</keyword>
<evidence type="ECO:0000256" key="1">
    <source>
        <dbReference type="ARBA" id="ARBA00004127"/>
    </source>
</evidence>
<dbReference type="EMBL" id="JBHRUJ010000005">
    <property type="protein sequence ID" value="MFC3210344.1"/>
    <property type="molecule type" value="Genomic_DNA"/>
</dbReference>
<comment type="caution">
    <text evidence="5">The sequence shown here is derived from an EMBL/GenBank/DDBJ whole genome shotgun (WGS) entry which is preliminary data.</text>
</comment>
<accession>A0ABV7KLU3</accession>
<organism evidence="5 6">
    <name type="scientific">Planomicrobium okeanokoites</name>
    <name type="common">Planococcus okeanokoites</name>
    <name type="synonym">Flavobacterium okeanokoites</name>
    <dbReference type="NCBI Taxonomy" id="244"/>
    <lineage>
        <taxon>Bacteria</taxon>
        <taxon>Bacillati</taxon>
        <taxon>Bacillota</taxon>
        <taxon>Bacilli</taxon>
        <taxon>Bacillales</taxon>
        <taxon>Caryophanaceae</taxon>
        <taxon>Planomicrobium</taxon>
    </lineage>
</organism>
<gene>
    <name evidence="5" type="ORF">ACFOEJ_04545</name>
</gene>
<feature type="transmembrane region" description="Helical" evidence="3">
    <location>
        <begin position="87"/>
        <end position="113"/>
    </location>
</feature>
<feature type="domain" description="EamA" evidence="4">
    <location>
        <begin position="147"/>
        <end position="280"/>
    </location>
</feature>
<feature type="transmembrane region" description="Helical" evidence="3">
    <location>
        <begin position="210"/>
        <end position="226"/>
    </location>
</feature>
<dbReference type="Gene3D" id="1.10.3730.20">
    <property type="match status" value="1"/>
</dbReference>
<dbReference type="PANTHER" id="PTHR22911">
    <property type="entry name" value="ACYL-MALONYL CONDENSING ENZYME-RELATED"/>
    <property type="match status" value="1"/>
</dbReference>
<feature type="transmembrane region" description="Helical" evidence="3">
    <location>
        <begin position="120"/>
        <end position="138"/>
    </location>
</feature>
<feature type="transmembrane region" description="Helical" evidence="3">
    <location>
        <begin position="62"/>
        <end position="81"/>
    </location>
</feature>
<keyword evidence="3" id="KW-1133">Transmembrane helix</keyword>